<feature type="region of interest" description="Disordered" evidence="1">
    <location>
        <begin position="1"/>
        <end position="43"/>
    </location>
</feature>
<organism evidence="2 3">
    <name type="scientific">Botrytis hyacinthi</name>
    <dbReference type="NCBI Taxonomy" id="278943"/>
    <lineage>
        <taxon>Eukaryota</taxon>
        <taxon>Fungi</taxon>
        <taxon>Dikarya</taxon>
        <taxon>Ascomycota</taxon>
        <taxon>Pezizomycotina</taxon>
        <taxon>Leotiomycetes</taxon>
        <taxon>Helotiales</taxon>
        <taxon>Sclerotiniaceae</taxon>
        <taxon>Botrytis</taxon>
    </lineage>
</organism>
<evidence type="ECO:0000256" key="1">
    <source>
        <dbReference type="SAM" id="MobiDB-lite"/>
    </source>
</evidence>
<sequence>MTRACGENSSIGRETSFASCSSISSRPQYHSQDDKSQITTEYRPKLDPALDKLLIRTHDLAANSVDLKIEA</sequence>
<name>A0A4Z1GMD6_9HELO</name>
<proteinExistence type="predicted"/>
<dbReference type="EMBL" id="PQXK01000119">
    <property type="protein sequence ID" value="TGO36630.1"/>
    <property type="molecule type" value="Genomic_DNA"/>
</dbReference>
<evidence type="ECO:0000313" key="2">
    <source>
        <dbReference type="EMBL" id="TGO36630.1"/>
    </source>
</evidence>
<protein>
    <submittedName>
        <fullName evidence="2">Uncharacterized protein</fullName>
    </submittedName>
</protein>
<dbReference type="Proteomes" id="UP000297814">
    <property type="component" value="Unassembled WGS sequence"/>
</dbReference>
<accession>A0A4Z1GMD6</accession>
<dbReference type="AlphaFoldDB" id="A0A4Z1GMD6"/>
<evidence type="ECO:0000313" key="3">
    <source>
        <dbReference type="Proteomes" id="UP000297814"/>
    </source>
</evidence>
<reference evidence="2 3" key="1">
    <citation type="submission" date="2017-12" db="EMBL/GenBank/DDBJ databases">
        <title>Comparative genomics of Botrytis spp.</title>
        <authorList>
            <person name="Valero-Jimenez C.A."/>
            <person name="Tapia P."/>
            <person name="Veloso J."/>
            <person name="Silva-Moreno E."/>
            <person name="Staats M."/>
            <person name="Valdes J.H."/>
            <person name="Van Kan J.A.L."/>
        </authorList>
    </citation>
    <scope>NUCLEOTIDE SEQUENCE [LARGE SCALE GENOMIC DNA]</scope>
    <source>
        <strain evidence="2 3">Bh0001</strain>
    </source>
</reference>
<keyword evidence="3" id="KW-1185">Reference proteome</keyword>
<comment type="caution">
    <text evidence="2">The sequence shown here is derived from an EMBL/GenBank/DDBJ whole genome shotgun (WGS) entry which is preliminary data.</text>
</comment>
<feature type="compositionally biased region" description="Basic and acidic residues" evidence="1">
    <location>
        <begin position="31"/>
        <end position="43"/>
    </location>
</feature>
<gene>
    <name evidence="2" type="ORF">BHYA_0119g00200</name>
</gene>
<feature type="compositionally biased region" description="Polar residues" evidence="1">
    <location>
        <begin position="7"/>
        <end position="30"/>
    </location>
</feature>